<organism evidence="2 3">
    <name type="scientific">Chloropicon primus</name>
    <dbReference type="NCBI Taxonomy" id="1764295"/>
    <lineage>
        <taxon>Eukaryota</taxon>
        <taxon>Viridiplantae</taxon>
        <taxon>Chlorophyta</taxon>
        <taxon>Chloropicophyceae</taxon>
        <taxon>Chloropicales</taxon>
        <taxon>Chloropicaceae</taxon>
        <taxon>Chloropicon</taxon>
    </lineage>
</organism>
<proteinExistence type="predicted"/>
<dbReference type="EMBL" id="CP031035">
    <property type="protein sequence ID" value="QDZ19099.1"/>
    <property type="molecule type" value="Genomic_DNA"/>
</dbReference>
<evidence type="ECO:0000259" key="1">
    <source>
        <dbReference type="PROSITE" id="PS51352"/>
    </source>
</evidence>
<dbReference type="PROSITE" id="PS51352">
    <property type="entry name" value="THIOREDOXIN_2"/>
    <property type="match status" value="1"/>
</dbReference>
<keyword evidence="3" id="KW-1185">Reference proteome</keyword>
<dbReference type="Gene3D" id="3.40.30.10">
    <property type="entry name" value="Glutaredoxin"/>
    <property type="match status" value="1"/>
</dbReference>
<feature type="domain" description="Thioredoxin" evidence="1">
    <location>
        <begin position="307"/>
        <end position="437"/>
    </location>
</feature>
<dbReference type="Gene3D" id="3.30.420.40">
    <property type="match status" value="1"/>
</dbReference>
<dbReference type="InterPro" id="IPR013766">
    <property type="entry name" value="Thioredoxin_domain"/>
</dbReference>
<protein>
    <recommendedName>
        <fullName evidence="1">Thioredoxin domain-containing protein</fullName>
    </recommendedName>
</protein>
<dbReference type="CDD" id="cd02947">
    <property type="entry name" value="TRX_family"/>
    <property type="match status" value="1"/>
</dbReference>
<evidence type="ECO:0000313" key="2">
    <source>
        <dbReference type="EMBL" id="QDZ19099.1"/>
    </source>
</evidence>
<gene>
    <name evidence="2" type="ORF">A3770_02p16170</name>
</gene>
<evidence type="ECO:0000313" key="3">
    <source>
        <dbReference type="Proteomes" id="UP000316726"/>
    </source>
</evidence>
<accession>A0A5B8MF90</accession>
<dbReference type="AlphaFoldDB" id="A0A5B8MF90"/>
<dbReference type="InterPro" id="IPR036249">
    <property type="entry name" value="Thioredoxin-like_sf"/>
</dbReference>
<dbReference type="SUPFAM" id="SSF52833">
    <property type="entry name" value="Thioredoxin-like"/>
    <property type="match status" value="1"/>
</dbReference>
<dbReference type="Proteomes" id="UP000316726">
    <property type="component" value="Chromosome 2"/>
</dbReference>
<dbReference type="OrthoDB" id="10263751at2759"/>
<dbReference type="InterPro" id="IPR043129">
    <property type="entry name" value="ATPase_NBD"/>
</dbReference>
<name>A0A5B8MF90_9CHLO</name>
<reference evidence="2 3" key="1">
    <citation type="submission" date="2018-07" db="EMBL/GenBank/DDBJ databases">
        <title>The complete nuclear genome of the prasinophyte Chloropicon primus (CCMP1205).</title>
        <authorList>
            <person name="Pombert J.-F."/>
            <person name="Otis C."/>
            <person name="Turmel M."/>
            <person name="Lemieux C."/>
        </authorList>
    </citation>
    <scope>NUCLEOTIDE SEQUENCE [LARGE SCALE GENOMIC DNA]</scope>
    <source>
        <strain evidence="2 3">CCMP1205</strain>
    </source>
</reference>
<sequence length="437" mass="47466">MRGLMRARCRHAAVGCSYHSARASVPFAGREARSSRRLSGRRRNGAKLSDSDYHVQVVLGIEVRESSVKAALVSSTTGEFVRPGVRRSIEGDAGMDDVLLAVKGVVRAFGWNGPAGVSITRAVARLLGSHEVERVLSGALPCLEDNVAVMIHTEAAAYAEMLCGAGASSKSGKVLILTVGKNLGAVVYEDGQKVRGFDVSHLTWQWELELTELQKRFSFSEISPPPPENGSEPGEGWVSWTESLGKMVGKISQHAGDPGQVIIMPTGSVVNATMPKAAFLRHMREELPQRVEVLVGSRPEGAMIRGAAIGANAILLGRELERKEEDDLQVVMSAMELESFLSRGGDSVVFVSGKGCAKCRREEGKIARRREDFEGVRFVKLDVDSNRSTLQWTRDAGIRRVPHYLLYKNGELVDRANDLDDLRGLRDAGSGVEVECS</sequence>
<dbReference type="SUPFAM" id="SSF53067">
    <property type="entry name" value="Actin-like ATPase domain"/>
    <property type="match status" value="1"/>
</dbReference>